<protein>
    <submittedName>
        <fullName evidence="2">Uncharacterized protein</fullName>
    </submittedName>
</protein>
<evidence type="ECO:0000313" key="3">
    <source>
        <dbReference type="Proteomes" id="UP000769157"/>
    </source>
</evidence>
<feature type="coiled-coil region" evidence="1">
    <location>
        <begin position="118"/>
        <end position="149"/>
    </location>
</feature>
<reference evidence="2" key="2">
    <citation type="submission" date="2021-01" db="EMBL/GenBank/DDBJ databases">
        <authorList>
            <person name="Schikora-Tamarit M.A."/>
        </authorList>
    </citation>
    <scope>NUCLEOTIDE SEQUENCE</scope>
    <source>
        <strain evidence="2">CBS6075</strain>
    </source>
</reference>
<accession>A0A9P8TAC6</accession>
<dbReference type="EMBL" id="JAEUBE010000084">
    <property type="protein sequence ID" value="KAH3670971.1"/>
    <property type="molecule type" value="Genomic_DNA"/>
</dbReference>
<dbReference type="GeneID" id="70232650"/>
<name>A0A9P8TAC6_9ASCO</name>
<evidence type="ECO:0000256" key="1">
    <source>
        <dbReference type="SAM" id="Coils"/>
    </source>
</evidence>
<dbReference type="RefSeq" id="XP_046064339.1">
    <property type="nucleotide sequence ID" value="XM_046208161.1"/>
</dbReference>
<sequence length="156" mass="17745">MEIVIPEGEYEGDLFANHKGHAVFEAVTELCRLGFGFAEILAQSQCEVAFLEGVFQTLKLPVKLRRQTRPFHTSAWVDRLVIDVSESEEEEETEDTHTAVRRKLNSANRTALVLNESIRKLDYQLRAKKAELDRTLKEIEDLENTLETMQTPGTGP</sequence>
<organism evidence="2 3">
    <name type="scientific">Ogataea philodendri</name>
    <dbReference type="NCBI Taxonomy" id="1378263"/>
    <lineage>
        <taxon>Eukaryota</taxon>
        <taxon>Fungi</taxon>
        <taxon>Dikarya</taxon>
        <taxon>Ascomycota</taxon>
        <taxon>Saccharomycotina</taxon>
        <taxon>Pichiomycetes</taxon>
        <taxon>Pichiales</taxon>
        <taxon>Pichiaceae</taxon>
        <taxon>Ogataea</taxon>
    </lineage>
</organism>
<keyword evidence="3" id="KW-1185">Reference proteome</keyword>
<comment type="caution">
    <text evidence="2">The sequence shown here is derived from an EMBL/GenBank/DDBJ whole genome shotgun (WGS) entry which is preliminary data.</text>
</comment>
<evidence type="ECO:0000313" key="2">
    <source>
        <dbReference type="EMBL" id="KAH3670971.1"/>
    </source>
</evidence>
<proteinExistence type="predicted"/>
<dbReference type="AlphaFoldDB" id="A0A9P8TAC6"/>
<gene>
    <name evidence="2" type="ORF">OGAPHI_000682</name>
</gene>
<keyword evidence="1" id="KW-0175">Coiled coil</keyword>
<dbReference type="Proteomes" id="UP000769157">
    <property type="component" value="Unassembled WGS sequence"/>
</dbReference>
<dbReference type="OrthoDB" id="4092240at2759"/>
<reference evidence="2" key="1">
    <citation type="journal article" date="2021" name="Open Biol.">
        <title>Shared evolutionary footprints suggest mitochondrial oxidative damage underlies multiple complex I losses in fungi.</title>
        <authorList>
            <person name="Schikora-Tamarit M.A."/>
            <person name="Marcet-Houben M."/>
            <person name="Nosek J."/>
            <person name="Gabaldon T."/>
        </authorList>
    </citation>
    <scope>NUCLEOTIDE SEQUENCE</scope>
    <source>
        <strain evidence="2">CBS6075</strain>
    </source>
</reference>